<dbReference type="InterPro" id="IPR032675">
    <property type="entry name" value="LRR_dom_sf"/>
</dbReference>
<comment type="caution">
    <text evidence="1">The sequence shown here is derived from an EMBL/GenBank/DDBJ whole genome shotgun (WGS) entry which is preliminary data.</text>
</comment>
<dbReference type="Gene3D" id="3.80.10.10">
    <property type="entry name" value="Ribonuclease Inhibitor"/>
    <property type="match status" value="1"/>
</dbReference>
<evidence type="ECO:0000313" key="2">
    <source>
        <dbReference type="Proteomes" id="UP000559256"/>
    </source>
</evidence>
<dbReference type="SUPFAM" id="SSF52047">
    <property type="entry name" value="RNI-like"/>
    <property type="match status" value="1"/>
</dbReference>
<name>A0A8H5G1K8_9AGAR</name>
<dbReference type="AlphaFoldDB" id="A0A8H5G1K8"/>
<evidence type="ECO:0000313" key="1">
    <source>
        <dbReference type="EMBL" id="KAF5356628.1"/>
    </source>
</evidence>
<accession>A0A8H5G1K8</accession>
<dbReference type="Proteomes" id="UP000559256">
    <property type="component" value="Unassembled WGS sequence"/>
</dbReference>
<dbReference type="EMBL" id="JAACJM010000054">
    <property type="protein sequence ID" value="KAF5356628.1"/>
    <property type="molecule type" value="Genomic_DNA"/>
</dbReference>
<dbReference type="OrthoDB" id="3365698at2759"/>
<gene>
    <name evidence="1" type="ORF">D9758_008255</name>
</gene>
<protein>
    <submittedName>
        <fullName evidence="1">Uncharacterized protein</fullName>
    </submittedName>
</protein>
<organism evidence="1 2">
    <name type="scientific">Tetrapyrgos nigripes</name>
    <dbReference type="NCBI Taxonomy" id="182062"/>
    <lineage>
        <taxon>Eukaryota</taxon>
        <taxon>Fungi</taxon>
        <taxon>Dikarya</taxon>
        <taxon>Basidiomycota</taxon>
        <taxon>Agaricomycotina</taxon>
        <taxon>Agaricomycetes</taxon>
        <taxon>Agaricomycetidae</taxon>
        <taxon>Agaricales</taxon>
        <taxon>Marasmiineae</taxon>
        <taxon>Marasmiaceae</taxon>
        <taxon>Tetrapyrgos</taxon>
    </lineage>
</organism>
<proteinExistence type="predicted"/>
<reference evidence="1 2" key="1">
    <citation type="journal article" date="2020" name="ISME J.">
        <title>Uncovering the hidden diversity of litter-decomposition mechanisms in mushroom-forming fungi.</title>
        <authorList>
            <person name="Floudas D."/>
            <person name="Bentzer J."/>
            <person name="Ahren D."/>
            <person name="Johansson T."/>
            <person name="Persson P."/>
            <person name="Tunlid A."/>
        </authorList>
    </citation>
    <scope>NUCLEOTIDE SEQUENCE [LARGE SCALE GENOMIC DNA]</scope>
    <source>
        <strain evidence="1 2">CBS 291.85</strain>
    </source>
</reference>
<keyword evidence="2" id="KW-1185">Reference proteome</keyword>
<sequence>MKGKLNLLQDLWLSNCIFGEGFDAFEVAHSLATLTSRNGTGSQTPLPWKQIRSLQIRFSTLPIALQELSSAPESIEVELHCCNLRTQRNATHITHDLRSLSIVVDTEDPDVHHWFDWLTLPRLTSLTIAGDKIKRPSYRSVDDSFPSFLSRSSCTITSLSLVDLPISDVDAIVLLSLLPLLSSLTIHEHEARPFKNSIITARLLDALVVDRNNIFSDRRPSSLHTKRLQSLDLRLHATLPAKAISQVVESRWTSDAEYSAVVGVDDLRTVKVLVLRSTNRTVLDVDELLNSLDWIKRAGLQLICASRRSDRDR</sequence>